<evidence type="ECO:0000256" key="2">
    <source>
        <dbReference type="ARBA" id="ARBA00022748"/>
    </source>
</evidence>
<dbReference type="PANTHER" id="PTHR47870:SF1">
    <property type="entry name" value="CYTOCHROME C-TYPE BIOGENESIS PROTEIN CCMH"/>
    <property type="match status" value="1"/>
</dbReference>
<keyword evidence="5" id="KW-0472">Membrane</keyword>
<dbReference type="PANTHER" id="PTHR47870">
    <property type="entry name" value="CYTOCHROME C-TYPE BIOGENESIS PROTEIN CCMH"/>
    <property type="match status" value="1"/>
</dbReference>
<dbReference type="PROSITE" id="PS50005">
    <property type="entry name" value="TPR"/>
    <property type="match status" value="2"/>
</dbReference>
<evidence type="ECO:0000256" key="3">
    <source>
        <dbReference type="ARBA" id="ARBA00022803"/>
    </source>
</evidence>
<name>A0A0W1AND3_9GAMM</name>
<dbReference type="SUPFAM" id="SSF48452">
    <property type="entry name" value="TPR-like"/>
    <property type="match status" value="1"/>
</dbReference>
<feature type="transmembrane region" description="Helical" evidence="5">
    <location>
        <begin position="30"/>
        <end position="50"/>
    </location>
</feature>
<dbReference type="Gene3D" id="1.25.40.10">
    <property type="entry name" value="Tetratricopeptide repeat domain"/>
    <property type="match status" value="1"/>
</dbReference>
<proteinExistence type="predicted"/>
<dbReference type="GO" id="GO:0017004">
    <property type="term" value="P:cytochrome complex assembly"/>
    <property type="evidence" value="ECO:0007669"/>
    <property type="project" value="UniProtKB-KW"/>
</dbReference>
<gene>
    <name evidence="7" type="ORF">Lwal_0327</name>
</gene>
<evidence type="ECO:0000259" key="6">
    <source>
        <dbReference type="Pfam" id="PF23914"/>
    </source>
</evidence>
<comment type="caution">
    <text evidence="7">The sequence shown here is derived from an EMBL/GenBank/DDBJ whole genome shotgun (WGS) entry which is preliminary data.</text>
</comment>
<protein>
    <submittedName>
        <fullName evidence="7">Cytochrome c type biogenesis protein CcmH</fullName>
    </submittedName>
</protein>
<dbReference type="Proteomes" id="UP000054729">
    <property type="component" value="Unassembled WGS sequence"/>
</dbReference>
<evidence type="ECO:0000313" key="8">
    <source>
        <dbReference type="Proteomes" id="UP000054729"/>
    </source>
</evidence>
<evidence type="ECO:0000256" key="5">
    <source>
        <dbReference type="SAM" id="Phobius"/>
    </source>
</evidence>
<feature type="repeat" description="TPR" evidence="4">
    <location>
        <begin position="97"/>
        <end position="130"/>
    </location>
</feature>
<dbReference type="STRING" id="66969.Lwal_0327"/>
<sequence length="227" mass="26329">MNEWWLIGLIFSISLVVCAVLVFPLRRSRILSASLVSGIMLFVVITYYYWGNFEQWQDYIHRQEAQQLAKNMLKTIKSPQELINKLKNKLDDSPSSAKGWFLLGRLYSSQNELKLSADAFAKAHQLDSSNEQYTVHYAHSLWQMNDQKFNSTILDIFNQLLITNPKQPDALAMLAMSAFINQDYENAINYWQRLLKLAPEQSEEAMAIRKAIAKAQEKLNTRRAYND</sequence>
<dbReference type="PATRIC" id="fig|66969.6.peg.355"/>
<dbReference type="AlphaFoldDB" id="A0A0W1AND3"/>
<evidence type="ECO:0000313" key="7">
    <source>
        <dbReference type="EMBL" id="KTD82849.1"/>
    </source>
</evidence>
<keyword evidence="1" id="KW-0677">Repeat</keyword>
<evidence type="ECO:0000256" key="4">
    <source>
        <dbReference type="PROSITE-ProRule" id="PRU00339"/>
    </source>
</evidence>
<keyword evidence="5" id="KW-1133">Transmembrane helix</keyword>
<dbReference type="SMART" id="SM00028">
    <property type="entry name" value="TPR"/>
    <property type="match status" value="2"/>
</dbReference>
<dbReference type="InterPro" id="IPR011990">
    <property type="entry name" value="TPR-like_helical_dom_sf"/>
</dbReference>
<dbReference type="InterPro" id="IPR019734">
    <property type="entry name" value="TPR_rpt"/>
</dbReference>
<dbReference type="RefSeq" id="WP_058479186.1">
    <property type="nucleotide sequence ID" value="NZ_CAAAIQ010000003.1"/>
</dbReference>
<dbReference type="InterPro" id="IPR056413">
    <property type="entry name" value="TPR_CcmH_CycH"/>
</dbReference>
<feature type="transmembrane region" description="Helical" evidence="5">
    <location>
        <begin position="6"/>
        <end position="23"/>
    </location>
</feature>
<keyword evidence="5" id="KW-0812">Transmembrane</keyword>
<organism evidence="7 8">
    <name type="scientific">Legionella waltersii</name>
    <dbReference type="NCBI Taxonomy" id="66969"/>
    <lineage>
        <taxon>Bacteria</taxon>
        <taxon>Pseudomonadati</taxon>
        <taxon>Pseudomonadota</taxon>
        <taxon>Gammaproteobacteria</taxon>
        <taxon>Legionellales</taxon>
        <taxon>Legionellaceae</taxon>
        <taxon>Legionella</taxon>
    </lineage>
</organism>
<keyword evidence="2" id="KW-0201">Cytochrome c-type biogenesis</keyword>
<keyword evidence="8" id="KW-1185">Reference proteome</keyword>
<dbReference type="InterPro" id="IPR051263">
    <property type="entry name" value="C-type_cytochrome_biogenesis"/>
</dbReference>
<dbReference type="Pfam" id="PF23914">
    <property type="entry name" value="TPR_CcmH_CycH"/>
    <property type="match status" value="1"/>
</dbReference>
<reference evidence="7 8" key="1">
    <citation type="submission" date="2015-11" db="EMBL/GenBank/DDBJ databases">
        <title>Genomic analysis of 38 Legionella species identifies large and diverse effector repertoires.</title>
        <authorList>
            <person name="Burstein D."/>
            <person name="Amaro F."/>
            <person name="Zusman T."/>
            <person name="Lifshitz Z."/>
            <person name="Cohen O."/>
            <person name="Gilbert J.A."/>
            <person name="Pupko T."/>
            <person name="Shuman H.A."/>
            <person name="Segal G."/>
        </authorList>
    </citation>
    <scope>NUCLEOTIDE SEQUENCE [LARGE SCALE GENOMIC DNA]</scope>
    <source>
        <strain evidence="7 8">ATCC 51914</strain>
    </source>
</reference>
<dbReference type="EMBL" id="LNZB01000006">
    <property type="protein sequence ID" value="KTD82849.1"/>
    <property type="molecule type" value="Genomic_DNA"/>
</dbReference>
<accession>A0A0W1AND3</accession>
<evidence type="ECO:0000256" key="1">
    <source>
        <dbReference type="ARBA" id="ARBA00022737"/>
    </source>
</evidence>
<feature type="domain" description="Cytochrome c-type biogenesis protein H TPR" evidence="6">
    <location>
        <begin position="77"/>
        <end position="204"/>
    </location>
</feature>
<dbReference type="OrthoDB" id="9776053at2"/>
<feature type="repeat" description="TPR" evidence="4">
    <location>
        <begin position="168"/>
        <end position="201"/>
    </location>
</feature>
<keyword evidence="3 4" id="KW-0802">TPR repeat</keyword>